<feature type="transmembrane region" description="Helical" evidence="1">
    <location>
        <begin position="30"/>
        <end position="50"/>
    </location>
</feature>
<gene>
    <name evidence="2" type="ORF">ARMSODRAFT_366027</name>
    <name evidence="3" type="ORF">ARMSODRAFT_652857</name>
</gene>
<name>A0A2H3BPG7_9AGAR</name>
<keyword evidence="1" id="KW-0812">Transmembrane</keyword>
<accession>A0A2H3BPG7</accession>
<keyword evidence="1" id="KW-0472">Membrane</keyword>
<reference evidence="4" key="1">
    <citation type="journal article" date="2017" name="Nat. Ecol. Evol.">
        <title>Genome expansion and lineage-specific genetic innovations in the forest pathogenic fungi Armillaria.</title>
        <authorList>
            <person name="Sipos G."/>
            <person name="Prasanna A.N."/>
            <person name="Walter M.C."/>
            <person name="O'Connor E."/>
            <person name="Balint B."/>
            <person name="Krizsan K."/>
            <person name="Kiss B."/>
            <person name="Hess J."/>
            <person name="Varga T."/>
            <person name="Slot J."/>
            <person name="Riley R."/>
            <person name="Boka B."/>
            <person name="Rigling D."/>
            <person name="Barry K."/>
            <person name="Lee J."/>
            <person name="Mihaltcheva S."/>
            <person name="LaButti K."/>
            <person name="Lipzen A."/>
            <person name="Waldron R."/>
            <person name="Moloney N.M."/>
            <person name="Sperisen C."/>
            <person name="Kredics L."/>
            <person name="Vagvoelgyi C."/>
            <person name="Patrignani A."/>
            <person name="Fitzpatrick D."/>
            <person name="Nagy I."/>
            <person name="Doyle S."/>
            <person name="Anderson J.B."/>
            <person name="Grigoriev I.V."/>
            <person name="Gueldener U."/>
            <person name="Muensterkoetter M."/>
            <person name="Nagy L.G."/>
        </authorList>
    </citation>
    <scope>NUCLEOTIDE SEQUENCE [LARGE SCALE GENOMIC DNA]</scope>
    <source>
        <strain evidence="4">28-4</strain>
    </source>
</reference>
<dbReference type="EMBL" id="KZ293441">
    <property type="protein sequence ID" value="PBK66457.1"/>
    <property type="molecule type" value="Genomic_DNA"/>
</dbReference>
<evidence type="ECO:0000313" key="4">
    <source>
        <dbReference type="Proteomes" id="UP000218334"/>
    </source>
</evidence>
<dbReference type="AlphaFoldDB" id="A0A2H3BPG7"/>
<evidence type="ECO:0000256" key="1">
    <source>
        <dbReference type="SAM" id="Phobius"/>
    </source>
</evidence>
<reference evidence="2" key="2">
    <citation type="journal article" date="2017" name="Nat. Ecol. Evol.">
        <title>Lineage-specific genetic innovations streamline the genomes of Armillaria species to pathogenesis.</title>
        <authorList>
            <consortium name="DOE Joint Genome Institute"/>
            <person name="Sipos G."/>
            <person name="Prasanna A.N."/>
            <person name="Walter M.C."/>
            <person name="O'Connor E."/>
            <person name="Balint B."/>
            <person name="Krizsan K."/>
            <person name="Kiss B."/>
            <person name="Hess J."/>
            <person name="Varga T."/>
            <person name="Slot J."/>
            <person name="Riley R."/>
            <person name="Boka B."/>
            <person name="Rigling D."/>
            <person name="Barry K."/>
            <person name="Lee J."/>
            <person name="Mihaltcheva S."/>
            <person name="LaButti K."/>
            <person name="Lipzen A."/>
            <person name="Waldron R."/>
            <person name="Moloney N.M."/>
            <person name="Sperisen C."/>
            <person name="Kredics L."/>
            <person name="Vagvolgyi C."/>
            <person name="Patrignani A."/>
            <person name="Fitzpatrick D."/>
            <person name="Nagy I."/>
            <person name="Doyle S."/>
            <person name="Anderson J."/>
            <person name="Grigoriev I.V."/>
            <person name="Guldener U."/>
            <person name="Munsterkotter M."/>
            <person name="Nagy L.G."/>
        </authorList>
    </citation>
    <scope>NUCLEOTIDE SEQUENCE [LARGE SCALE GENOMIC DNA]</scope>
    <source>
        <strain evidence="2">28-4</strain>
    </source>
</reference>
<dbReference type="EMBL" id="KZ293420">
    <property type="protein sequence ID" value="PBK73884.1"/>
    <property type="molecule type" value="Genomic_DNA"/>
</dbReference>
<sequence>MVWVTPRTSHSITCDCNMSRLYFVRSLCHFLGTMHCYIFMPGLGFTWRPVRRVSILILMRHSLDVRRRHPLGASLLAVWGCRSSIVSVFRALDTSCSRHVEKKGGLLSFVFPLTHHRCVYHSKLLVPLLCSY</sequence>
<evidence type="ECO:0000313" key="3">
    <source>
        <dbReference type="EMBL" id="PBK73884.1"/>
    </source>
</evidence>
<keyword evidence="1" id="KW-1133">Transmembrane helix</keyword>
<organism evidence="2 4">
    <name type="scientific">Armillaria solidipes</name>
    <dbReference type="NCBI Taxonomy" id="1076256"/>
    <lineage>
        <taxon>Eukaryota</taxon>
        <taxon>Fungi</taxon>
        <taxon>Dikarya</taxon>
        <taxon>Basidiomycota</taxon>
        <taxon>Agaricomycotina</taxon>
        <taxon>Agaricomycetes</taxon>
        <taxon>Agaricomycetidae</taxon>
        <taxon>Agaricales</taxon>
        <taxon>Marasmiineae</taxon>
        <taxon>Physalacriaceae</taxon>
        <taxon>Armillaria</taxon>
    </lineage>
</organism>
<protein>
    <submittedName>
        <fullName evidence="2">Uncharacterized protein</fullName>
    </submittedName>
</protein>
<keyword evidence="4" id="KW-1185">Reference proteome</keyword>
<dbReference type="Proteomes" id="UP000218334">
    <property type="component" value="Unassembled WGS sequence"/>
</dbReference>
<evidence type="ECO:0000313" key="2">
    <source>
        <dbReference type="EMBL" id="PBK66457.1"/>
    </source>
</evidence>
<proteinExistence type="predicted"/>